<dbReference type="AlphaFoldDB" id="A0A0F9RAB4"/>
<proteinExistence type="predicted"/>
<gene>
    <name evidence="1" type="ORF">LCGC14_0619610</name>
</gene>
<reference evidence="1" key="1">
    <citation type="journal article" date="2015" name="Nature">
        <title>Complex archaea that bridge the gap between prokaryotes and eukaryotes.</title>
        <authorList>
            <person name="Spang A."/>
            <person name="Saw J.H."/>
            <person name="Jorgensen S.L."/>
            <person name="Zaremba-Niedzwiedzka K."/>
            <person name="Martijn J."/>
            <person name="Lind A.E."/>
            <person name="van Eijk R."/>
            <person name="Schleper C."/>
            <person name="Guy L."/>
            <person name="Ettema T.J."/>
        </authorList>
    </citation>
    <scope>NUCLEOTIDE SEQUENCE</scope>
</reference>
<comment type="caution">
    <text evidence="1">The sequence shown here is derived from an EMBL/GenBank/DDBJ whole genome shotgun (WGS) entry which is preliminary data.</text>
</comment>
<organism evidence="1">
    <name type="scientific">marine sediment metagenome</name>
    <dbReference type="NCBI Taxonomy" id="412755"/>
    <lineage>
        <taxon>unclassified sequences</taxon>
        <taxon>metagenomes</taxon>
        <taxon>ecological metagenomes</taxon>
    </lineage>
</organism>
<sequence>MSEHTEEEKRERCAVCICEEKEIEGFCENDCQGRRE</sequence>
<accession>A0A0F9RAB4</accession>
<protein>
    <submittedName>
        <fullName evidence="1">Uncharacterized protein</fullName>
    </submittedName>
</protein>
<dbReference type="EMBL" id="LAZR01001049">
    <property type="protein sequence ID" value="KKN51784.1"/>
    <property type="molecule type" value="Genomic_DNA"/>
</dbReference>
<name>A0A0F9RAB4_9ZZZZ</name>
<evidence type="ECO:0000313" key="1">
    <source>
        <dbReference type="EMBL" id="KKN51784.1"/>
    </source>
</evidence>